<name>A0A101DCL1_ARCFL</name>
<dbReference type="Proteomes" id="UP000054307">
    <property type="component" value="Unassembled WGS sequence"/>
</dbReference>
<comment type="caution">
    <text evidence="2">The sequence shown here is derived from an EMBL/GenBank/DDBJ whole genome shotgun (WGS) entry which is preliminary data.</text>
</comment>
<dbReference type="NCBIfam" id="TIGR00299">
    <property type="entry name" value="nickel pincer cofactor biosynthesis protein LarC"/>
    <property type="match status" value="1"/>
</dbReference>
<reference evidence="4 5" key="2">
    <citation type="journal article" date="2015" name="MBio">
        <title>Genome-Resolved Metagenomic Analysis Reveals Roles for Candidate Phyla and Other Microbial Community Members in Biogeochemical Transformations in Oil Reservoirs.</title>
        <authorList>
            <person name="Hu P."/>
            <person name="Tom L."/>
            <person name="Singh A."/>
            <person name="Thomas B.C."/>
            <person name="Baker B.J."/>
            <person name="Piceno Y.M."/>
            <person name="Andersen G.L."/>
            <person name="Banfield J.F."/>
        </authorList>
    </citation>
    <scope>NUCLEOTIDE SEQUENCE [LARGE SCALE GENOMIC DNA]</scope>
</reference>
<evidence type="ECO:0000313" key="2">
    <source>
        <dbReference type="EMBL" id="KUJ93042.1"/>
    </source>
</evidence>
<evidence type="ECO:0000313" key="3">
    <source>
        <dbReference type="EMBL" id="KUK06586.1"/>
    </source>
</evidence>
<organism evidence="2 5">
    <name type="scientific">Archaeoglobus fulgidus</name>
    <dbReference type="NCBI Taxonomy" id="2234"/>
    <lineage>
        <taxon>Archaea</taxon>
        <taxon>Methanobacteriati</taxon>
        <taxon>Methanobacteriota</taxon>
        <taxon>Archaeoglobi</taxon>
        <taxon>Archaeoglobales</taxon>
        <taxon>Archaeoglobaceae</taxon>
        <taxon>Archaeoglobus</taxon>
    </lineage>
</organism>
<dbReference type="Pfam" id="PF01969">
    <property type="entry name" value="Ni_insertion"/>
    <property type="match status" value="1"/>
</dbReference>
<accession>A0A101DCL1</accession>
<dbReference type="EMBL" id="LGEQ01000037">
    <property type="protein sequence ID" value="KUJ93042.1"/>
    <property type="molecule type" value="Genomic_DNA"/>
</dbReference>
<dbReference type="PANTHER" id="PTHR36566:SF1">
    <property type="entry name" value="PYRIDINIUM-3,5-BISTHIOCARBOXYLIC ACID MONONUCLEOTIDE NICKEL INSERTION PROTEIN"/>
    <property type="match status" value="1"/>
</dbReference>
<dbReference type="PANTHER" id="PTHR36566">
    <property type="entry name" value="NICKEL INSERTION PROTEIN-RELATED"/>
    <property type="match status" value="1"/>
</dbReference>
<dbReference type="EMBL" id="LGEX01000029">
    <property type="protein sequence ID" value="KUK06586.1"/>
    <property type="molecule type" value="Genomic_DNA"/>
</dbReference>
<protein>
    <recommendedName>
        <fullName evidence="6">Nickel pincer cofactor biosynthesis protein LarC</fullName>
    </recommendedName>
</protein>
<dbReference type="Gene3D" id="3.10.20.300">
    <property type="entry name" value="mk0293 like domain"/>
    <property type="match status" value="1"/>
</dbReference>
<evidence type="ECO:0000256" key="1">
    <source>
        <dbReference type="ARBA" id="ARBA00022596"/>
    </source>
</evidence>
<dbReference type="Gene3D" id="3.30.70.1380">
    <property type="entry name" value="Transcriptional regulatory protein pf0864 domain like"/>
    <property type="match status" value="1"/>
</dbReference>
<gene>
    <name evidence="2" type="ORF">XD40_1769</name>
    <name evidence="3" type="ORF">XD48_1186</name>
</gene>
<dbReference type="PATRIC" id="fig|2234.6.peg.473"/>
<evidence type="ECO:0000313" key="5">
    <source>
        <dbReference type="Proteomes" id="UP000054307"/>
    </source>
</evidence>
<sequence length="302" mass="33397">MVWNVIDDLISAEAALHGNNFHLHEVASLDTIFDVVGSAALLCRNGYLDAEIYTTPPALGGGSIEIAHGRITIPAPATLEILRRHKFRYSNFNVDAELTTPTGAAILANLTENIVDVFPPMTPFRVGYGSGTRKIHGVVNVLRVAEGDAFQAVNDRIVILETNVDDASGEIIGHAATRLFEEGAVDVYVTPAIGKKNRPTHVISVITDYKNYSRLVELLMRETGTIGVRIYELPRMVAQRKKERVEVFLEGKKFEITVKISRVGEKVINAKPEYEDLKRVARELNLPLREVAKKVEKILTSS</sequence>
<dbReference type="InterPro" id="IPR002822">
    <property type="entry name" value="Ni_insertion"/>
</dbReference>
<proteinExistence type="predicted"/>
<evidence type="ECO:0000313" key="4">
    <source>
        <dbReference type="Proteomes" id="UP000054015"/>
    </source>
</evidence>
<evidence type="ECO:0008006" key="6">
    <source>
        <dbReference type="Google" id="ProtNLM"/>
    </source>
</evidence>
<dbReference type="AlphaFoldDB" id="A0A101DCL1"/>
<reference evidence="2" key="1">
    <citation type="journal article" date="2015" name="MBio">
        <title>Genome-resolved metagenomic analysis reveals roles for candidate phyla and other microbial community members in biogeochemical transformations in oil reservoirs.</title>
        <authorList>
            <person name="Hu P."/>
            <person name="Tom L."/>
            <person name="Singh A."/>
            <person name="Thomas B.C."/>
            <person name="Baker B.J."/>
            <person name="Piceno Y.M."/>
            <person name="Andersen G.L."/>
            <person name="Banfield J.F."/>
        </authorList>
    </citation>
    <scope>NUCLEOTIDE SEQUENCE [LARGE SCALE GENOMIC DNA]</scope>
    <source>
        <strain evidence="3">49_2300</strain>
        <strain evidence="2">49_95</strain>
    </source>
</reference>
<keyword evidence="1" id="KW-0533">Nickel</keyword>
<dbReference type="Proteomes" id="UP000054015">
    <property type="component" value="Unassembled WGS sequence"/>
</dbReference>